<sequence>MASSGPCNSPFLVTFANHADSDRTLRNSRNSGEGIGDRRADRTHVSAEARHAWQKKCLRGKENAKEEDVVELKRMEDGESTTSRIYQTKKTVFGLSSGLRLQMPIESARHLIIRTCTNTWRSLGPNYNSMAHMVLRLKDIILQNLIRSPYQGPKTLPSRQGLVWVLTYE</sequence>
<accession>A0AAN9LA26</accession>
<evidence type="ECO:0000256" key="1">
    <source>
        <dbReference type="SAM" id="MobiDB-lite"/>
    </source>
</evidence>
<keyword evidence="3" id="KW-1185">Reference proteome</keyword>
<protein>
    <submittedName>
        <fullName evidence="2">Uncharacterized protein</fullName>
    </submittedName>
</protein>
<dbReference type="EMBL" id="JAYMYR010000011">
    <property type="protein sequence ID" value="KAK7331949.1"/>
    <property type="molecule type" value="Genomic_DNA"/>
</dbReference>
<evidence type="ECO:0000313" key="3">
    <source>
        <dbReference type="Proteomes" id="UP001374584"/>
    </source>
</evidence>
<dbReference type="Proteomes" id="UP001374584">
    <property type="component" value="Unassembled WGS sequence"/>
</dbReference>
<organism evidence="2 3">
    <name type="scientific">Phaseolus coccineus</name>
    <name type="common">Scarlet runner bean</name>
    <name type="synonym">Phaseolus multiflorus</name>
    <dbReference type="NCBI Taxonomy" id="3886"/>
    <lineage>
        <taxon>Eukaryota</taxon>
        <taxon>Viridiplantae</taxon>
        <taxon>Streptophyta</taxon>
        <taxon>Embryophyta</taxon>
        <taxon>Tracheophyta</taxon>
        <taxon>Spermatophyta</taxon>
        <taxon>Magnoliopsida</taxon>
        <taxon>eudicotyledons</taxon>
        <taxon>Gunneridae</taxon>
        <taxon>Pentapetalae</taxon>
        <taxon>rosids</taxon>
        <taxon>fabids</taxon>
        <taxon>Fabales</taxon>
        <taxon>Fabaceae</taxon>
        <taxon>Papilionoideae</taxon>
        <taxon>50 kb inversion clade</taxon>
        <taxon>NPAAA clade</taxon>
        <taxon>indigoferoid/millettioid clade</taxon>
        <taxon>Phaseoleae</taxon>
        <taxon>Phaseolus</taxon>
    </lineage>
</organism>
<evidence type="ECO:0000313" key="2">
    <source>
        <dbReference type="EMBL" id="KAK7331949.1"/>
    </source>
</evidence>
<proteinExistence type="predicted"/>
<feature type="compositionally biased region" description="Basic and acidic residues" evidence="1">
    <location>
        <begin position="35"/>
        <end position="46"/>
    </location>
</feature>
<name>A0AAN9LA26_PHACN</name>
<comment type="caution">
    <text evidence="2">The sequence shown here is derived from an EMBL/GenBank/DDBJ whole genome shotgun (WGS) entry which is preliminary data.</text>
</comment>
<gene>
    <name evidence="2" type="ORF">VNO80_28694</name>
</gene>
<dbReference type="AlphaFoldDB" id="A0AAN9LA26"/>
<reference evidence="2 3" key="1">
    <citation type="submission" date="2024-01" db="EMBL/GenBank/DDBJ databases">
        <title>The genomes of 5 underutilized Papilionoideae crops provide insights into root nodulation and disease resistanc.</title>
        <authorList>
            <person name="Jiang F."/>
        </authorList>
    </citation>
    <scope>NUCLEOTIDE SEQUENCE [LARGE SCALE GENOMIC DNA]</scope>
    <source>
        <strain evidence="2">JINMINGXINNONG_FW02</strain>
        <tissue evidence="2">Leaves</tissue>
    </source>
</reference>
<feature type="region of interest" description="Disordered" evidence="1">
    <location>
        <begin position="23"/>
        <end position="46"/>
    </location>
</feature>